<dbReference type="InterPro" id="IPR016181">
    <property type="entry name" value="Acyl_CoA_acyltransferase"/>
</dbReference>
<evidence type="ECO:0000313" key="3">
    <source>
        <dbReference type="Proteomes" id="UP000271227"/>
    </source>
</evidence>
<dbReference type="PROSITE" id="PS51186">
    <property type="entry name" value="GNAT"/>
    <property type="match status" value="1"/>
</dbReference>
<protein>
    <submittedName>
        <fullName evidence="2">Acetyltransferase (GNAT) family protein</fullName>
    </submittedName>
</protein>
<dbReference type="Pfam" id="PF00583">
    <property type="entry name" value="Acetyltransf_1"/>
    <property type="match status" value="1"/>
</dbReference>
<proteinExistence type="predicted"/>
<dbReference type="OrthoDB" id="5815030at2"/>
<gene>
    <name evidence="2" type="ORF">BXY39_0121</name>
</gene>
<evidence type="ECO:0000313" key="2">
    <source>
        <dbReference type="EMBL" id="RMB12697.1"/>
    </source>
</evidence>
<organism evidence="2 3">
    <name type="scientific">Eilatimonas milleporae</name>
    <dbReference type="NCBI Taxonomy" id="911205"/>
    <lineage>
        <taxon>Bacteria</taxon>
        <taxon>Pseudomonadati</taxon>
        <taxon>Pseudomonadota</taxon>
        <taxon>Alphaproteobacteria</taxon>
        <taxon>Kordiimonadales</taxon>
        <taxon>Kordiimonadaceae</taxon>
        <taxon>Eilatimonas</taxon>
    </lineage>
</organism>
<comment type="caution">
    <text evidence="2">The sequence shown here is derived from an EMBL/GenBank/DDBJ whole genome shotgun (WGS) entry which is preliminary data.</text>
</comment>
<dbReference type="EMBL" id="REFR01000002">
    <property type="protein sequence ID" value="RMB12697.1"/>
    <property type="molecule type" value="Genomic_DNA"/>
</dbReference>
<evidence type="ECO:0000259" key="1">
    <source>
        <dbReference type="PROSITE" id="PS51186"/>
    </source>
</evidence>
<dbReference type="RefSeq" id="WP_121936909.1">
    <property type="nucleotide sequence ID" value="NZ_REFR01000002.1"/>
</dbReference>
<dbReference type="SUPFAM" id="SSF55729">
    <property type="entry name" value="Acyl-CoA N-acyltransferases (Nat)"/>
    <property type="match status" value="1"/>
</dbReference>
<keyword evidence="3" id="KW-1185">Reference proteome</keyword>
<reference evidence="2 3" key="1">
    <citation type="submission" date="2018-10" db="EMBL/GenBank/DDBJ databases">
        <title>Genomic Encyclopedia of Archaeal and Bacterial Type Strains, Phase II (KMG-II): from individual species to whole genera.</title>
        <authorList>
            <person name="Goeker M."/>
        </authorList>
    </citation>
    <scope>NUCLEOTIDE SEQUENCE [LARGE SCALE GENOMIC DNA]</scope>
    <source>
        <strain evidence="2 3">DSM 25217</strain>
    </source>
</reference>
<feature type="domain" description="N-acetyltransferase" evidence="1">
    <location>
        <begin position="3"/>
        <end position="149"/>
    </location>
</feature>
<dbReference type="AlphaFoldDB" id="A0A3M0CUD3"/>
<dbReference type="InterPro" id="IPR000182">
    <property type="entry name" value="GNAT_dom"/>
</dbReference>
<dbReference type="Gene3D" id="3.40.630.30">
    <property type="match status" value="1"/>
</dbReference>
<dbReference type="InParanoid" id="A0A3M0CUD3"/>
<accession>A0A3M0CUD3</accession>
<sequence length="149" mass="17076">MFDHLEKGTVADLDFVLLEEARSEHRFIHRWPEPEHRRALTDPACHYVVGRNKADGAIGYGILFKQDDGAVELRRIVVNQPNKGIGSAFLKAVLTYCTGALQAQRVWLDVYEDNSRARHVYEKLGFRETPKRLKGDDSATRIVMEWRGP</sequence>
<name>A0A3M0CUD3_9PROT</name>
<dbReference type="Proteomes" id="UP000271227">
    <property type="component" value="Unassembled WGS sequence"/>
</dbReference>
<keyword evidence="2" id="KW-0808">Transferase</keyword>
<dbReference type="GO" id="GO:0016747">
    <property type="term" value="F:acyltransferase activity, transferring groups other than amino-acyl groups"/>
    <property type="evidence" value="ECO:0007669"/>
    <property type="project" value="InterPro"/>
</dbReference>